<evidence type="ECO:0000256" key="1">
    <source>
        <dbReference type="ARBA" id="ARBA00004123"/>
    </source>
</evidence>
<proteinExistence type="predicted"/>
<dbReference type="KEGG" id="tet:TTHERM_00456870"/>
<dbReference type="OrthoDB" id="311829at2759"/>
<organism evidence="9 10">
    <name type="scientific">Tetrahymena thermophila (strain SB210)</name>
    <dbReference type="NCBI Taxonomy" id="312017"/>
    <lineage>
        <taxon>Eukaryota</taxon>
        <taxon>Sar</taxon>
        <taxon>Alveolata</taxon>
        <taxon>Ciliophora</taxon>
        <taxon>Intramacronucleata</taxon>
        <taxon>Oligohymenophorea</taxon>
        <taxon>Hymenostomatida</taxon>
        <taxon>Tetrahymenina</taxon>
        <taxon>Tetrahymenidae</taxon>
        <taxon>Tetrahymena</taxon>
    </lineage>
</organism>
<dbReference type="AlphaFoldDB" id="I7MI72"/>
<dbReference type="SUPFAM" id="SSF57667">
    <property type="entry name" value="beta-beta-alpha zinc fingers"/>
    <property type="match status" value="1"/>
</dbReference>
<gene>
    <name evidence="9" type="ORF">TTHERM_00456870</name>
</gene>
<reference evidence="10" key="1">
    <citation type="journal article" date="2006" name="PLoS Biol.">
        <title>Macronuclear genome sequence of the ciliate Tetrahymena thermophila, a model eukaryote.</title>
        <authorList>
            <person name="Eisen J.A."/>
            <person name="Coyne R.S."/>
            <person name="Wu M."/>
            <person name="Wu D."/>
            <person name="Thiagarajan M."/>
            <person name="Wortman J.R."/>
            <person name="Badger J.H."/>
            <person name="Ren Q."/>
            <person name="Amedeo P."/>
            <person name="Jones K.M."/>
            <person name="Tallon L.J."/>
            <person name="Delcher A.L."/>
            <person name="Salzberg S.L."/>
            <person name="Silva J.C."/>
            <person name="Haas B.J."/>
            <person name="Majoros W.H."/>
            <person name="Farzad M."/>
            <person name="Carlton J.M."/>
            <person name="Smith R.K. Jr."/>
            <person name="Garg J."/>
            <person name="Pearlman R.E."/>
            <person name="Karrer K.M."/>
            <person name="Sun L."/>
            <person name="Manning G."/>
            <person name="Elde N.C."/>
            <person name="Turkewitz A.P."/>
            <person name="Asai D.J."/>
            <person name="Wilkes D.E."/>
            <person name="Wang Y."/>
            <person name="Cai H."/>
            <person name="Collins K."/>
            <person name="Stewart B.A."/>
            <person name="Lee S.R."/>
            <person name="Wilamowska K."/>
            <person name="Weinberg Z."/>
            <person name="Ruzzo W.L."/>
            <person name="Wloga D."/>
            <person name="Gaertig J."/>
            <person name="Frankel J."/>
            <person name="Tsao C.-C."/>
            <person name="Gorovsky M.A."/>
            <person name="Keeling P.J."/>
            <person name="Waller R.F."/>
            <person name="Patron N.J."/>
            <person name="Cherry J.M."/>
            <person name="Stover N.A."/>
            <person name="Krieger C.J."/>
            <person name="del Toro C."/>
            <person name="Ryder H.F."/>
            <person name="Williamson S.C."/>
            <person name="Barbeau R.A."/>
            <person name="Hamilton E.P."/>
            <person name="Orias E."/>
        </authorList>
    </citation>
    <scope>NUCLEOTIDE SEQUENCE [LARGE SCALE GENOMIC DNA]</scope>
    <source>
        <strain evidence="10">SB210</strain>
    </source>
</reference>
<keyword evidence="3 6" id="KW-0863">Zinc-finger</keyword>
<evidence type="ECO:0000256" key="6">
    <source>
        <dbReference type="PROSITE-ProRule" id="PRU00042"/>
    </source>
</evidence>
<evidence type="ECO:0000256" key="7">
    <source>
        <dbReference type="SAM" id="MobiDB-lite"/>
    </source>
</evidence>
<dbReference type="InterPro" id="IPR036236">
    <property type="entry name" value="Znf_C2H2_sf"/>
</dbReference>
<sequence>MGRKKRDLSHLLPFCYYCDKTFENEIILHQHQKARHFTCEKCQKKFSTADLIKSHLHQSHNENLQKVPNSLSDRSSIELKIFGMQGVPRPFIEERQKSKAKEYWDKIISEKNQKLKKEQKLKEKEQKKKQKAQKQTVEVEEKVQEQEKKAEENFDMTGFSFGFGLDLNAGQENKKDNFKPSNIFGFE</sequence>
<name>I7MI72_TETTS</name>
<dbReference type="InterPro" id="IPR013087">
    <property type="entry name" value="Znf_C2H2_type"/>
</dbReference>
<dbReference type="STRING" id="312017.I7MI72"/>
<dbReference type="PANTHER" id="PTHR23215">
    <property type="entry name" value="ZINC FINGER PROTEIN 207"/>
    <property type="match status" value="1"/>
</dbReference>
<dbReference type="eggNOG" id="KOG2893">
    <property type="taxonomic scope" value="Eukaryota"/>
</dbReference>
<keyword evidence="2" id="KW-0479">Metal-binding</keyword>
<evidence type="ECO:0000259" key="8">
    <source>
        <dbReference type="PROSITE" id="PS50157"/>
    </source>
</evidence>
<feature type="region of interest" description="Disordered" evidence="7">
    <location>
        <begin position="168"/>
        <end position="187"/>
    </location>
</feature>
<accession>I7MI72</accession>
<dbReference type="OMA" id="LLPFCYY"/>
<feature type="region of interest" description="Disordered" evidence="7">
    <location>
        <begin position="119"/>
        <end position="151"/>
    </location>
</feature>
<evidence type="ECO:0000313" key="9">
    <source>
        <dbReference type="EMBL" id="EAS03949.1"/>
    </source>
</evidence>
<dbReference type="PROSITE" id="PS00028">
    <property type="entry name" value="ZINC_FINGER_C2H2_1"/>
    <property type="match status" value="2"/>
</dbReference>
<dbReference type="GeneID" id="7845292"/>
<keyword evidence="10" id="KW-1185">Reference proteome</keyword>
<dbReference type="Gene3D" id="3.30.160.60">
    <property type="entry name" value="Classic Zinc Finger"/>
    <property type="match status" value="1"/>
</dbReference>
<dbReference type="Proteomes" id="UP000009168">
    <property type="component" value="Unassembled WGS sequence"/>
</dbReference>
<dbReference type="InParanoid" id="I7MI72"/>
<evidence type="ECO:0000256" key="5">
    <source>
        <dbReference type="ARBA" id="ARBA00023242"/>
    </source>
</evidence>
<dbReference type="RefSeq" id="XP_001024194.1">
    <property type="nucleotide sequence ID" value="XM_001024194.3"/>
</dbReference>
<dbReference type="GO" id="GO:0005634">
    <property type="term" value="C:nucleus"/>
    <property type="evidence" value="ECO:0007669"/>
    <property type="project" value="UniProtKB-SubCell"/>
</dbReference>
<dbReference type="EMBL" id="GG662464">
    <property type="protein sequence ID" value="EAS03949.1"/>
    <property type="molecule type" value="Genomic_DNA"/>
</dbReference>
<evidence type="ECO:0000313" key="10">
    <source>
        <dbReference type="Proteomes" id="UP000009168"/>
    </source>
</evidence>
<dbReference type="GO" id="GO:0008270">
    <property type="term" value="F:zinc ion binding"/>
    <property type="evidence" value="ECO:0007669"/>
    <property type="project" value="UniProtKB-KW"/>
</dbReference>
<dbReference type="HOGENOM" id="CLU_124717_0_0_1"/>
<feature type="compositionally biased region" description="Basic and acidic residues" evidence="7">
    <location>
        <begin position="137"/>
        <end position="151"/>
    </location>
</feature>
<dbReference type="SMART" id="SM00355">
    <property type="entry name" value="ZnF_C2H2"/>
    <property type="match status" value="2"/>
</dbReference>
<keyword evidence="5" id="KW-0539">Nucleus</keyword>
<dbReference type="PANTHER" id="PTHR23215:SF0">
    <property type="entry name" value="BUB3-INTERACTING AND GLEBS MOTIF-CONTAINING PROTEIN ZNF207"/>
    <property type="match status" value="1"/>
</dbReference>
<feature type="domain" description="C2H2-type" evidence="8">
    <location>
        <begin position="37"/>
        <end position="65"/>
    </location>
</feature>
<comment type="subcellular location">
    <subcellularLocation>
        <location evidence="1">Nucleus</location>
    </subcellularLocation>
</comment>
<evidence type="ECO:0000256" key="2">
    <source>
        <dbReference type="ARBA" id="ARBA00022723"/>
    </source>
</evidence>
<keyword evidence="4" id="KW-0862">Zinc</keyword>
<evidence type="ECO:0000256" key="3">
    <source>
        <dbReference type="ARBA" id="ARBA00022771"/>
    </source>
</evidence>
<dbReference type="PROSITE" id="PS50157">
    <property type="entry name" value="ZINC_FINGER_C2H2_2"/>
    <property type="match status" value="1"/>
</dbReference>
<dbReference type="CDD" id="cd20908">
    <property type="entry name" value="SUF4-like"/>
    <property type="match status" value="1"/>
</dbReference>
<protein>
    <submittedName>
        <fullName evidence="9">C2H2-type zinc-finger protein</fullName>
    </submittedName>
</protein>
<evidence type="ECO:0000256" key="4">
    <source>
        <dbReference type="ARBA" id="ARBA00022833"/>
    </source>
</evidence>